<evidence type="ECO:0000313" key="4">
    <source>
        <dbReference type="Proteomes" id="UP000517765"/>
    </source>
</evidence>
<feature type="compositionally biased region" description="Low complexity" evidence="1">
    <location>
        <begin position="342"/>
        <end position="351"/>
    </location>
</feature>
<evidence type="ECO:0000256" key="1">
    <source>
        <dbReference type="SAM" id="MobiDB-lite"/>
    </source>
</evidence>
<dbReference type="Proteomes" id="UP000517765">
    <property type="component" value="Unassembled WGS sequence"/>
</dbReference>
<evidence type="ECO:0000313" key="3">
    <source>
        <dbReference type="EMBL" id="MBB1259988.1"/>
    </source>
</evidence>
<accession>A0A7W3WWV9</accession>
<gene>
    <name evidence="3" type="ORF">H3147_14260</name>
</gene>
<feature type="region of interest" description="Disordered" evidence="1">
    <location>
        <begin position="321"/>
        <end position="351"/>
    </location>
</feature>
<name>A0A7W3WWV9_9ACTN</name>
<feature type="compositionally biased region" description="Basic and acidic residues" evidence="1">
    <location>
        <begin position="327"/>
        <end position="338"/>
    </location>
</feature>
<feature type="domain" description="DUF6895" evidence="2">
    <location>
        <begin position="30"/>
        <end position="317"/>
    </location>
</feature>
<sequence length="351" mass="38852">MTAHADAPTAQTEPAMAHEEGHAALADIVRGALEWVTAHRDRFALPPDVLETHTDLNWSMKPLGELARLSTSITRAAHTVADHHDDPHWRQLAEIARELLDFTWSEIGEGRVLRELARLEPHATYPLEIYAAFASAGLRDEHFEEFTGTLVRTRAWASTEQQPNRRLGVLAAEHQARLPSHDDPTEALRRTWLGALPEPWTFDVTAGYALTHTVFHLTDWGARPAGVPADLDTYLHHWLPCWLDSCLEDQQWDLGCELLAVGASLPEPYPPDRHLPVWREVAGRRAPDGSLHEVGAEPPDAFAHRYHSTLAAAFAAALTAASTTRSRPSESAHRDAHPGHPGHPAHAGAHR</sequence>
<dbReference type="Pfam" id="PF21836">
    <property type="entry name" value="DUF6895"/>
    <property type="match status" value="1"/>
</dbReference>
<dbReference type="InterPro" id="IPR054190">
    <property type="entry name" value="DUF6895"/>
</dbReference>
<proteinExistence type="predicted"/>
<protein>
    <recommendedName>
        <fullName evidence="2">DUF6895 domain-containing protein</fullName>
    </recommendedName>
</protein>
<comment type="caution">
    <text evidence="3">The sequence shown here is derived from an EMBL/GenBank/DDBJ whole genome shotgun (WGS) entry which is preliminary data.</text>
</comment>
<evidence type="ECO:0000259" key="2">
    <source>
        <dbReference type="Pfam" id="PF21836"/>
    </source>
</evidence>
<dbReference type="EMBL" id="JABJXA010000075">
    <property type="protein sequence ID" value="MBB1259988.1"/>
    <property type="molecule type" value="Genomic_DNA"/>
</dbReference>
<organism evidence="3 4">
    <name type="scientific">Streptomyces alkaliterrae</name>
    <dbReference type="NCBI Taxonomy" id="2213162"/>
    <lineage>
        <taxon>Bacteria</taxon>
        <taxon>Bacillati</taxon>
        <taxon>Actinomycetota</taxon>
        <taxon>Actinomycetes</taxon>
        <taxon>Kitasatosporales</taxon>
        <taxon>Streptomycetaceae</taxon>
        <taxon>Streptomyces</taxon>
    </lineage>
</organism>
<dbReference type="AlphaFoldDB" id="A0A7W3WWV9"/>
<dbReference type="RefSeq" id="WP_181356367.1">
    <property type="nucleotide sequence ID" value="NZ_JABJXA010000075.1"/>
</dbReference>
<reference evidence="4" key="1">
    <citation type="submission" date="2020-05" db="EMBL/GenBank/DDBJ databases">
        <title>Classification of alakaliphilic streptomycetes isolated from an alkaline soil next to Lonar Crater, India and a proposal for the recognition of Streptomyces alkaliterrae sp. nov.</title>
        <authorList>
            <person name="Golinska P."/>
        </authorList>
    </citation>
    <scope>NUCLEOTIDE SEQUENCE [LARGE SCALE GENOMIC DNA]</scope>
    <source>
        <strain evidence="4">OF8</strain>
    </source>
</reference>